<keyword evidence="11" id="KW-1185">Reference proteome</keyword>
<feature type="domain" description="Integral membrane protein YccS N-terminal" evidence="8">
    <location>
        <begin position="64"/>
        <end position="342"/>
    </location>
</feature>
<reference evidence="10 11" key="1">
    <citation type="journal article" date="2007" name="Nat. Biotechnol.">
        <title>Genome sequence and identification of candidate vaccine antigens from the animal pathogen Dichelobacter nodosus.</title>
        <authorList>
            <person name="Myers G.S."/>
            <person name="Parker D."/>
            <person name="Al-Hasani K."/>
            <person name="Kennan R.M."/>
            <person name="Seemann T."/>
            <person name="Ren Q."/>
            <person name="Badger J.H."/>
            <person name="Selengut J.D."/>
            <person name="Deboy R.T."/>
            <person name="Tettelin H."/>
            <person name="Boyce J.D."/>
            <person name="McCarl V.P."/>
            <person name="Han X."/>
            <person name="Nelson W.C."/>
            <person name="Madupu R."/>
            <person name="Mohamoud Y."/>
            <person name="Holley T."/>
            <person name="Fedorova N."/>
            <person name="Khouri H."/>
            <person name="Bottomley S.P."/>
            <person name="Whittington R.J."/>
            <person name="Adler B."/>
            <person name="Songer J.G."/>
            <person name="Rood J.I."/>
            <person name="Paulsen I.T."/>
        </authorList>
    </citation>
    <scope>NUCLEOTIDE SEQUENCE [LARGE SCALE GENOMIC DNA]</scope>
    <source>
        <strain evidence="10 11">VCS1703A</strain>
    </source>
</reference>
<dbReference type="RefSeq" id="WP_011927766.1">
    <property type="nucleotide sequence ID" value="NC_009446.1"/>
</dbReference>
<dbReference type="InterPro" id="IPR010019">
    <property type="entry name" value="Integral_membrane_YccS"/>
</dbReference>
<evidence type="ECO:0000256" key="2">
    <source>
        <dbReference type="ARBA" id="ARBA00022475"/>
    </source>
</evidence>
<feature type="transmembrane region" description="Helical" evidence="7">
    <location>
        <begin position="113"/>
        <end position="128"/>
    </location>
</feature>
<dbReference type="HOGENOM" id="CLU_013315_1_0_6"/>
<sequence>MLTLRQRLNHQSWLENLPVFTAFSIAAAIIWFADIHRGSIALFLGVIAGVLADLDHHASGRVKQLFVILPAFTAVSLAVQFSIGNSILLTFIMTSVAFCATMAGAIDVRYRTIAFATLVVALYTTLPYESQLAWYLNPMMLIFGTIIYHSSRVAFEALFPCRPVQRGLADAFRALASYVAAKAPFFLPDERSVLEHNQYQLALRANKVNTSFNTCRDRLFYRLSGQHISHRTRRQLHDYFIAQDIHERISAAHVDYEKLLTALQHNDILFRLERMIRLQSKACTAYANALEQEDHYHYPPALARCEKGLHHAWQFYCRHHAQRPNQRLETLIANLCTINAKLAQLGSIPDSTQSEDSRVINSNAANLREGLQRLRDNLNLQSVYFRHALRISFLTLISCFIVESFHLHFGYWIMVTCVFICQPNYVATESKLLLRIIGTLAGVVVGSFLPLIAPDRISLLTLIVLCNTAFFYVRTRNYGVSTFFITVQVFIGFAMSGIDMHVVVINRIFDTLVGTTISWVAVFYLWPDWDYFSLPAMTSAVLRSDAQYLRLILSQVGKNRDDIRYRAARRCVHESAAALPVLLNDMLAKPQKYQQNIEKTRLLLTQNYRIIGYISVLAVFRGTLCIRAETQQYMNEIGEQVAQLLDDLAQSRPINDALIALKKRVETDYNDPEIEPFTYSIARILKQLSAINQLIYPNKSTTMGAEQCSGTNCDNTALSAVQKH</sequence>
<protein>
    <submittedName>
        <fullName evidence="10">Membrane protein</fullName>
    </submittedName>
</protein>
<keyword evidence="2" id="KW-1003">Cell membrane</keyword>
<feature type="transmembrane region" description="Helical" evidence="7">
    <location>
        <begin position="89"/>
        <end position="106"/>
    </location>
</feature>
<evidence type="ECO:0000256" key="3">
    <source>
        <dbReference type="ARBA" id="ARBA00022692"/>
    </source>
</evidence>
<dbReference type="Proteomes" id="UP000000248">
    <property type="component" value="Chromosome"/>
</dbReference>
<dbReference type="Pfam" id="PF12805">
    <property type="entry name" value="FUSC-like"/>
    <property type="match status" value="1"/>
</dbReference>
<dbReference type="InterPro" id="IPR049453">
    <property type="entry name" value="Memb_transporter_dom"/>
</dbReference>
<evidence type="ECO:0000313" key="10">
    <source>
        <dbReference type="EMBL" id="ABQ14267.1"/>
    </source>
</evidence>
<dbReference type="PANTHER" id="PTHR30509">
    <property type="entry name" value="P-HYDROXYBENZOIC ACID EFFLUX PUMP SUBUNIT-RELATED"/>
    <property type="match status" value="1"/>
</dbReference>
<evidence type="ECO:0000256" key="6">
    <source>
        <dbReference type="ARBA" id="ARBA00043993"/>
    </source>
</evidence>
<dbReference type="NCBIfam" id="TIGR01666">
    <property type="entry name" value="YCCS"/>
    <property type="match status" value="1"/>
</dbReference>
<dbReference type="NCBIfam" id="TIGR01667">
    <property type="entry name" value="YCCS_YHFK"/>
    <property type="match status" value="1"/>
</dbReference>
<feature type="transmembrane region" description="Helical" evidence="7">
    <location>
        <begin position="480"/>
        <end position="498"/>
    </location>
</feature>
<dbReference type="InterPro" id="IPR010020">
    <property type="entry name" value="Integral_membrane_YCCS_YHJK"/>
</dbReference>
<dbReference type="GO" id="GO:0005886">
    <property type="term" value="C:plasma membrane"/>
    <property type="evidence" value="ECO:0007669"/>
    <property type="project" value="UniProtKB-SubCell"/>
</dbReference>
<evidence type="ECO:0000259" key="8">
    <source>
        <dbReference type="Pfam" id="PF12805"/>
    </source>
</evidence>
<name>A5EX00_DICNV</name>
<evidence type="ECO:0000313" key="11">
    <source>
        <dbReference type="Proteomes" id="UP000000248"/>
    </source>
</evidence>
<comment type="similarity">
    <text evidence="6">Belongs to the YccS/YhfK family.</text>
</comment>
<dbReference type="OrthoDB" id="8670769at2"/>
<dbReference type="eggNOG" id="COG1289">
    <property type="taxonomic scope" value="Bacteria"/>
</dbReference>
<dbReference type="PANTHER" id="PTHR30509:SF8">
    <property type="entry name" value="INNER MEMBRANE PROTEIN YCCS"/>
    <property type="match status" value="1"/>
</dbReference>
<evidence type="ECO:0000259" key="9">
    <source>
        <dbReference type="Pfam" id="PF13515"/>
    </source>
</evidence>
<accession>A5EX00</accession>
<dbReference type="KEGG" id="dno:DNO_0004"/>
<keyword evidence="3 7" id="KW-0812">Transmembrane</keyword>
<feature type="transmembrane region" description="Helical" evidence="7">
    <location>
        <begin position="457"/>
        <end position="473"/>
    </location>
</feature>
<evidence type="ECO:0000256" key="1">
    <source>
        <dbReference type="ARBA" id="ARBA00004651"/>
    </source>
</evidence>
<dbReference type="Pfam" id="PF13515">
    <property type="entry name" value="FUSC_2"/>
    <property type="match status" value="1"/>
</dbReference>
<proteinExistence type="inferred from homology"/>
<feature type="domain" description="Integral membrane bound transporter" evidence="9">
    <location>
        <begin position="397"/>
        <end position="520"/>
    </location>
</feature>
<dbReference type="STRING" id="246195.DNO_0004"/>
<gene>
    <name evidence="10" type="primary">yccS</name>
    <name evidence="10" type="ordered locus">DNO_0004</name>
</gene>
<keyword evidence="5 7" id="KW-0472">Membrane</keyword>
<organism evidence="10 11">
    <name type="scientific">Dichelobacter nodosus (strain VCS1703A)</name>
    <dbReference type="NCBI Taxonomy" id="246195"/>
    <lineage>
        <taxon>Bacteria</taxon>
        <taxon>Pseudomonadati</taxon>
        <taxon>Pseudomonadota</taxon>
        <taxon>Gammaproteobacteria</taxon>
        <taxon>Cardiobacteriales</taxon>
        <taxon>Cardiobacteriaceae</taxon>
        <taxon>Dichelobacter</taxon>
    </lineage>
</organism>
<evidence type="ECO:0000256" key="5">
    <source>
        <dbReference type="ARBA" id="ARBA00023136"/>
    </source>
</evidence>
<dbReference type="AlphaFoldDB" id="A5EX00"/>
<dbReference type="InterPro" id="IPR032692">
    <property type="entry name" value="YccS_N"/>
</dbReference>
<feature type="transmembrane region" description="Helical" evidence="7">
    <location>
        <begin position="383"/>
        <end position="403"/>
    </location>
</feature>
<evidence type="ECO:0000256" key="4">
    <source>
        <dbReference type="ARBA" id="ARBA00022989"/>
    </source>
</evidence>
<feature type="transmembrane region" description="Helical" evidence="7">
    <location>
        <begin position="38"/>
        <end position="54"/>
    </location>
</feature>
<comment type="subcellular location">
    <subcellularLocation>
        <location evidence="1">Cell membrane</location>
        <topology evidence="1">Multi-pass membrane protein</topology>
    </subcellularLocation>
</comment>
<keyword evidence="4 7" id="KW-1133">Transmembrane helix</keyword>
<feature type="transmembrane region" description="Helical" evidence="7">
    <location>
        <begin position="66"/>
        <end position="83"/>
    </location>
</feature>
<feature type="transmembrane region" description="Helical" evidence="7">
    <location>
        <begin position="12"/>
        <end position="32"/>
    </location>
</feature>
<dbReference type="EMBL" id="CP000513">
    <property type="protein sequence ID" value="ABQ14267.1"/>
    <property type="molecule type" value="Genomic_DNA"/>
</dbReference>
<evidence type="ECO:0000256" key="7">
    <source>
        <dbReference type="SAM" id="Phobius"/>
    </source>
</evidence>
<feature type="transmembrane region" description="Helical" evidence="7">
    <location>
        <begin position="432"/>
        <end position="451"/>
    </location>
</feature>